<protein>
    <recommendedName>
        <fullName evidence="4">PEGA domain-containing protein</fullName>
    </recommendedName>
</protein>
<sequence length="166" mass="17199">MKRLLIACLVAGTLTGCASIFNGTTQSVVLHSAPQEGAAVSVTNRAGETVHTGTTPVTLTLKRGAGYFKGESYTIRMKKEGFADKEIVLTPTVSGWYFGNLMLGGLLGMLAIDPATGGMYTFPDSVTGTLNAAGTPTSSAGSLTIVSTDALSPEQMRHARLVATAR</sequence>
<feature type="signal peptide" evidence="1">
    <location>
        <begin position="1"/>
        <end position="18"/>
    </location>
</feature>
<proteinExistence type="predicted"/>
<evidence type="ECO:0008006" key="4">
    <source>
        <dbReference type="Google" id="ProtNLM"/>
    </source>
</evidence>
<dbReference type="Proteomes" id="UP001212602">
    <property type="component" value="Unassembled WGS sequence"/>
</dbReference>
<dbReference type="RefSeq" id="WP_271430314.1">
    <property type="nucleotide sequence ID" value="NZ_JAQIPB010000014.1"/>
</dbReference>
<feature type="chain" id="PRO_5042139594" description="PEGA domain-containing protein" evidence="1">
    <location>
        <begin position="19"/>
        <end position="166"/>
    </location>
</feature>
<reference evidence="2" key="1">
    <citation type="submission" date="2023-01" db="EMBL/GenBank/DDBJ databases">
        <title>Xenophilus mangrovi sp. nov., isolated from soil of Mangrove nature reserve.</title>
        <authorList>
            <person name="Xu S."/>
            <person name="Liu Z."/>
            <person name="Xu Y."/>
        </authorList>
    </citation>
    <scope>NUCLEOTIDE SEQUENCE</scope>
    <source>
        <strain evidence="2">YW8</strain>
    </source>
</reference>
<dbReference type="AlphaFoldDB" id="A0AAE3NDA0"/>
<dbReference type="PROSITE" id="PS51257">
    <property type="entry name" value="PROKAR_LIPOPROTEIN"/>
    <property type="match status" value="1"/>
</dbReference>
<gene>
    <name evidence="2" type="ORF">PGB34_22300</name>
</gene>
<dbReference type="EMBL" id="JAQIPB010000014">
    <property type="protein sequence ID" value="MDA7419113.1"/>
    <property type="molecule type" value="Genomic_DNA"/>
</dbReference>
<keyword evidence="3" id="KW-1185">Reference proteome</keyword>
<comment type="caution">
    <text evidence="2">The sequence shown here is derived from an EMBL/GenBank/DDBJ whole genome shotgun (WGS) entry which is preliminary data.</text>
</comment>
<keyword evidence="1" id="KW-0732">Signal</keyword>
<organism evidence="2 3">
    <name type="scientific">Xenophilus arseniciresistens</name>
    <dbReference type="NCBI Taxonomy" id="1283306"/>
    <lineage>
        <taxon>Bacteria</taxon>
        <taxon>Pseudomonadati</taxon>
        <taxon>Pseudomonadota</taxon>
        <taxon>Betaproteobacteria</taxon>
        <taxon>Burkholderiales</taxon>
        <taxon>Comamonadaceae</taxon>
        <taxon>Xenophilus</taxon>
    </lineage>
</organism>
<evidence type="ECO:0000313" key="2">
    <source>
        <dbReference type="EMBL" id="MDA7419113.1"/>
    </source>
</evidence>
<accession>A0AAE3NDA0</accession>
<evidence type="ECO:0000313" key="3">
    <source>
        <dbReference type="Proteomes" id="UP001212602"/>
    </source>
</evidence>
<evidence type="ECO:0000256" key="1">
    <source>
        <dbReference type="SAM" id="SignalP"/>
    </source>
</evidence>
<name>A0AAE3NDA0_9BURK</name>